<feature type="compositionally biased region" description="Basic and acidic residues" evidence="1">
    <location>
        <begin position="160"/>
        <end position="169"/>
    </location>
</feature>
<organism evidence="3 4">
    <name type="scientific">Cutibacterium acnes subsp. acnes</name>
    <dbReference type="NCBI Taxonomy" id="1734925"/>
    <lineage>
        <taxon>Bacteria</taxon>
        <taxon>Bacillati</taxon>
        <taxon>Actinomycetota</taxon>
        <taxon>Actinomycetes</taxon>
        <taxon>Propionibacteriales</taxon>
        <taxon>Propionibacteriaceae</taxon>
        <taxon>Cutibacterium</taxon>
    </lineage>
</organism>
<feature type="domain" description="Htaa" evidence="2">
    <location>
        <begin position="251"/>
        <end position="403"/>
    </location>
</feature>
<name>A0ABM7GY57_CUTAC</name>
<evidence type="ECO:0000313" key="4">
    <source>
        <dbReference type="Proteomes" id="UP000318594"/>
    </source>
</evidence>
<protein>
    <recommendedName>
        <fullName evidence="2">Htaa domain-containing protein</fullName>
    </recommendedName>
</protein>
<dbReference type="EMBL" id="AP019723">
    <property type="protein sequence ID" value="BBK84153.1"/>
    <property type="molecule type" value="Genomic_DNA"/>
</dbReference>
<dbReference type="InterPro" id="IPR007331">
    <property type="entry name" value="Htaa"/>
</dbReference>
<keyword evidence="4" id="KW-1185">Reference proteome</keyword>
<dbReference type="Pfam" id="PF04213">
    <property type="entry name" value="HtaA"/>
    <property type="match status" value="1"/>
</dbReference>
<dbReference type="Proteomes" id="UP000318594">
    <property type="component" value="Chromosome"/>
</dbReference>
<gene>
    <name evidence="3" type="ORF">CacPP4_07680</name>
</gene>
<evidence type="ECO:0000313" key="3">
    <source>
        <dbReference type="EMBL" id="BBK84153.1"/>
    </source>
</evidence>
<reference evidence="3 4" key="1">
    <citation type="submission" date="2019-06" db="EMBL/GenBank/DDBJ databases">
        <title>Complete genome sequence of Cutibacterium acnes subsp. acnes NBRC 107605.</title>
        <authorList>
            <person name="Miura T."/>
            <person name="Furukawa M."/>
            <person name="Shimamura M."/>
            <person name="Ohyama Y."/>
            <person name="Yamazoe A."/>
            <person name="Kawasaki H."/>
        </authorList>
    </citation>
    <scope>NUCLEOTIDE SEQUENCE [LARGE SCALE GENOMIC DNA]</scope>
    <source>
        <strain evidence="3 4">NBRC 107605</strain>
    </source>
</reference>
<feature type="compositionally biased region" description="Polar residues" evidence="1">
    <location>
        <begin position="192"/>
        <end position="222"/>
    </location>
</feature>
<sequence length="478" mass="49819">MGRIHNRRGRLMTTSAMRKIVASVLGAILALTGVLITPAAWAAGPTVTVIPVGREGGDITISGKGFSTTGFGVYVAVAPASVPEFYGNSDKFYGYDPSKDTTESPSTIWVYTPSQKAIGSRFAQGRPMNNDGSFTITMKAPPFEQGKDFVVLTTKAHGVGKTDHSDDTRTPVTYREATPAPTGPKTPIAPSKQPSKQAAPSKQVKPSKQAGPNKQSTTPQQKTAEHRSQTPAAHRTMTKQVCTIGASKVTSGSLTWGIRTSFTSYLRGPIANGSWKLSGGANWNGSAFTFPLTSGSFDPATKSGSLKYSGSVHMTGHHGILDMTLAEPSLQIKGSTGHLYLDVKSSSMDGKKTNYGRVDFATFGVSVSGNAAIKGSPVKLTATGAKAFAGFYRAGEPMNPLSTNLTLSAEKVCHNVTVDAVTGKVIGDDSGKGAGRGLPVTGAEGPSSDEIDLGIVGGLALTAVVSTVVVCRRYAARI</sequence>
<evidence type="ECO:0000256" key="1">
    <source>
        <dbReference type="SAM" id="MobiDB-lite"/>
    </source>
</evidence>
<accession>A0ABM7GY57</accession>
<feature type="region of interest" description="Disordered" evidence="1">
    <location>
        <begin position="158"/>
        <end position="239"/>
    </location>
</feature>
<proteinExistence type="predicted"/>
<evidence type="ECO:0000259" key="2">
    <source>
        <dbReference type="Pfam" id="PF04213"/>
    </source>
</evidence>